<reference evidence="10 12" key="2">
    <citation type="submission" date="2024-04" db="EMBL/GenBank/DDBJ databases">
        <title>Three lactobacilli isolated from voided urine samples from females with type 2 diabetes.</title>
        <authorList>
            <person name="Kula A."/>
            <person name="Stegman N."/>
            <person name="Putonti C."/>
        </authorList>
    </citation>
    <scope>NUCLEOTIDE SEQUENCE [LARGE SCALE GENOMIC DNA]</scope>
    <source>
        <strain evidence="10 12">1855</strain>
    </source>
</reference>
<feature type="binding site" evidence="4 6">
    <location>
        <begin position="21"/>
        <end position="22"/>
    </location>
    <ligand>
        <name>substrate</name>
    </ligand>
</feature>
<dbReference type="SUPFAM" id="SSF53254">
    <property type="entry name" value="Phosphoglycerate mutase-like"/>
    <property type="match status" value="1"/>
</dbReference>
<evidence type="ECO:0000313" key="9">
    <source>
        <dbReference type="EMBL" id="KAA9320752.1"/>
    </source>
</evidence>
<comment type="function">
    <text evidence="4 8">Catalyzes the interconversion of 2-phosphoglycerate and 3-phosphoglycerate.</text>
</comment>
<keyword evidence="2 4" id="KW-0324">Glycolysis</keyword>
<reference evidence="9 11" key="1">
    <citation type="submission" date="2019-09" db="EMBL/GenBank/DDBJ databases">
        <title>Draft genome sequence assemblies of isolates from the urinary tract.</title>
        <authorList>
            <person name="Mores C.R."/>
            <person name="Putonti C."/>
            <person name="Wolfe A.J."/>
        </authorList>
    </citation>
    <scope>NUCLEOTIDE SEQUENCE [LARGE SCALE GENOMIC DNA]</scope>
    <source>
        <strain evidence="9 11">UMB246</strain>
    </source>
</reference>
<dbReference type="AlphaFoldDB" id="A0A5N1I5E2"/>
<dbReference type="GO" id="GO:0004619">
    <property type="term" value="F:phosphoglycerate mutase activity"/>
    <property type="evidence" value="ECO:0007669"/>
    <property type="project" value="UniProtKB-UniRule"/>
</dbReference>
<dbReference type="GO" id="GO:0006094">
    <property type="term" value="P:gluconeogenesis"/>
    <property type="evidence" value="ECO:0007669"/>
    <property type="project" value="UniProtKB-UniRule"/>
</dbReference>
<dbReference type="InterPro" id="IPR029033">
    <property type="entry name" value="His_PPase_superfam"/>
</dbReference>
<evidence type="ECO:0000256" key="3">
    <source>
        <dbReference type="ARBA" id="ARBA00023235"/>
    </source>
</evidence>
<feature type="binding site" evidence="4 6">
    <location>
        <position position="61"/>
    </location>
    <ligand>
        <name>substrate</name>
    </ligand>
</feature>
<dbReference type="InterPro" id="IPR001345">
    <property type="entry name" value="PG/BPGM_mutase_AS"/>
</dbReference>
<evidence type="ECO:0000313" key="12">
    <source>
        <dbReference type="Proteomes" id="UP001385848"/>
    </source>
</evidence>
<comment type="catalytic activity">
    <reaction evidence="4 8">
        <text>(2R)-2-phosphoglycerate = (2R)-3-phosphoglycerate</text>
        <dbReference type="Rhea" id="RHEA:15901"/>
        <dbReference type="ChEBI" id="CHEBI:58272"/>
        <dbReference type="ChEBI" id="CHEBI:58289"/>
        <dbReference type="EC" id="5.4.2.11"/>
    </reaction>
</comment>
<dbReference type="Proteomes" id="UP001385848">
    <property type="component" value="Unassembled WGS sequence"/>
</dbReference>
<evidence type="ECO:0000256" key="4">
    <source>
        <dbReference type="HAMAP-Rule" id="MF_01039"/>
    </source>
</evidence>
<feature type="binding site" evidence="4 6">
    <location>
        <begin position="88"/>
        <end position="91"/>
    </location>
    <ligand>
        <name>substrate</name>
    </ligand>
</feature>
<feature type="binding site" evidence="4 6">
    <location>
        <position position="99"/>
    </location>
    <ligand>
        <name>substrate</name>
    </ligand>
</feature>
<evidence type="ECO:0000256" key="2">
    <source>
        <dbReference type="ARBA" id="ARBA00023152"/>
    </source>
</evidence>
<dbReference type="HAMAP" id="MF_01039">
    <property type="entry name" value="PGAM_GpmA"/>
    <property type="match status" value="1"/>
</dbReference>
<keyword evidence="4" id="KW-0312">Gluconeogenesis</keyword>
<dbReference type="KEGG" id="lje:BUE77_02090"/>
<dbReference type="PANTHER" id="PTHR11931">
    <property type="entry name" value="PHOSPHOGLYCERATE MUTASE"/>
    <property type="match status" value="1"/>
</dbReference>
<dbReference type="Gene3D" id="3.40.50.1240">
    <property type="entry name" value="Phosphoglycerate mutase-like"/>
    <property type="match status" value="1"/>
</dbReference>
<dbReference type="CDD" id="cd07067">
    <property type="entry name" value="HP_PGM_like"/>
    <property type="match status" value="1"/>
</dbReference>
<comment type="caution">
    <text evidence="4">Lacks conserved residue(s) required for the propagation of feature annotation.</text>
</comment>
<dbReference type="Proteomes" id="UP000327236">
    <property type="component" value="Unassembled WGS sequence"/>
</dbReference>
<feature type="active site" description="Proton donor/acceptor" evidence="4 5">
    <location>
        <position position="88"/>
    </location>
</feature>
<comment type="pathway">
    <text evidence="4 8">Carbohydrate degradation; glycolysis; pyruvate from D-glyceraldehyde 3-phosphate: step 3/5.</text>
</comment>
<feature type="binding site" evidence="4 6">
    <location>
        <begin position="8"/>
        <end position="15"/>
    </location>
    <ligand>
        <name>substrate</name>
    </ligand>
</feature>
<keyword evidence="12" id="KW-1185">Reference proteome</keyword>
<dbReference type="GeneID" id="31742491"/>
<dbReference type="PROSITE" id="PS00175">
    <property type="entry name" value="PG_MUTASE"/>
    <property type="match status" value="1"/>
</dbReference>
<dbReference type="SMART" id="SM00855">
    <property type="entry name" value="PGAM"/>
    <property type="match status" value="1"/>
</dbReference>
<dbReference type="NCBIfam" id="TIGR01258">
    <property type="entry name" value="pgm_1"/>
    <property type="match status" value="1"/>
</dbReference>
<evidence type="ECO:0000313" key="10">
    <source>
        <dbReference type="EMBL" id="MEL0565941.1"/>
    </source>
</evidence>
<dbReference type="InterPro" id="IPR005952">
    <property type="entry name" value="Phosphogly_mut1"/>
</dbReference>
<accession>A0A5N1I5E2</accession>
<dbReference type="GO" id="GO:0006096">
    <property type="term" value="P:glycolytic process"/>
    <property type="evidence" value="ECO:0007669"/>
    <property type="project" value="UniProtKB-UniRule"/>
</dbReference>
<dbReference type="OrthoDB" id="9781415at2"/>
<dbReference type="EMBL" id="VYWW01000040">
    <property type="protein sequence ID" value="KAA9320752.1"/>
    <property type="molecule type" value="Genomic_DNA"/>
</dbReference>
<dbReference type="EC" id="5.4.2.11" evidence="4 8"/>
<protein>
    <recommendedName>
        <fullName evidence="4 8">2,3-bisphosphoglycerate-dependent phosphoglycerate mutase</fullName>
        <shortName evidence="4">BPG-dependent PGAM</shortName>
        <shortName evidence="4">PGAM</shortName>
        <shortName evidence="4">Phosphoglyceromutase</shortName>
        <shortName evidence="4">dPGM</shortName>
        <ecNumber evidence="4 8">5.4.2.11</ecNumber>
    </recommendedName>
</protein>
<comment type="caution">
    <text evidence="9">The sequence shown here is derived from an EMBL/GenBank/DDBJ whole genome shotgun (WGS) entry which is preliminary data.</text>
</comment>
<evidence type="ECO:0000313" key="11">
    <source>
        <dbReference type="Proteomes" id="UP000327236"/>
    </source>
</evidence>
<keyword evidence="3 4" id="KW-0413">Isomerase</keyword>
<name>A0A5N1I5E2_LACJE</name>
<dbReference type="InterPro" id="IPR013078">
    <property type="entry name" value="His_Pase_superF_clade-1"/>
</dbReference>
<evidence type="ECO:0000256" key="5">
    <source>
        <dbReference type="PIRSR" id="PIRSR613078-1"/>
    </source>
</evidence>
<organism evidence="9 11">
    <name type="scientific">Lactobacillus jensenii</name>
    <dbReference type="NCBI Taxonomy" id="109790"/>
    <lineage>
        <taxon>Bacteria</taxon>
        <taxon>Bacillati</taxon>
        <taxon>Bacillota</taxon>
        <taxon>Bacilli</taxon>
        <taxon>Lactobacillales</taxon>
        <taxon>Lactobacillaceae</taxon>
        <taxon>Lactobacillus</taxon>
    </lineage>
</organism>
<evidence type="ECO:0000256" key="6">
    <source>
        <dbReference type="PIRSR" id="PIRSR613078-2"/>
    </source>
</evidence>
<evidence type="ECO:0000256" key="8">
    <source>
        <dbReference type="RuleBase" id="RU004512"/>
    </source>
</evidence>
<proteinExistence type="inferred from homology"/>
<evidence type="ECO:0000256" key="1">
    <source>
        <dbReference type="ARBA" id="ARBA00006717"/>
    </source>
</evidence>
<dbReference type="EMBL" id="JBBVUL010000022">
    <property type="protein sequence ID" value="MEL0565941.1"/>
    <property type="molecule type" value="Genomic_DNA"/>
</dbReference>
<sequence>MVKLVLVRHGESIANAKNIFTGWNDISLSKRGIDEAKVAGELIKDIPDFTPTHIHTSLLSRAIMTANIISEVNDFLYLPITKTWRLNERHYGALRGINKDKAREIFGVEQIKNWRRGFDEVPPLAQDSLNDRRYNMIDPHILPKAESLHQTQKRLMPYYHEQVASQLIQGKDQLIVAHGSSLRALIKKLESIDNHDIVNLEVPNAEPIVYTMNDELKIIDKKILS</sequence>
<dbReference type="RefSeq" id="WP_006588253.1">
    <property type="nucleotide sequence ID" value="NZ_CATOUV010000001.1"/>
</dbReference>
<dbReference type="Pfam" id="PF00300">
    <property type="entry name" value="His_Phos_1"/>
    <property type="match status" value="1"/>
</dbReference>
<feature type="active site" description="Tele-phosphohistidine intermediate" evidence="4 5">
    <location>
        <position position="9"/>
    </location>
</feature>
<gene>
    <name evidence="4" type="primary">gpmA</name>
    <name evidence="10" type="ORF">AAC431_08470</name>
    <name evidence="9" type="ORF">F6H94_07520</name>
</gene>
<dbReference type="UniPathway" id="UPA00109">
    <property type="reaction ID" value="UER00186"/>
</dbReference>
<comment type="similarity">
    <text evidence="1 4">Belongs to the phosphoglycerate mutase family. BPG-dependent PGAM subfamily.</text>
</comment>
<feature type="site" description="Transition state stabilizer" evidence="4 7">
    <location>
        <position position="178"/>
    </location>
</feature>
<feature type="binding site" evidence="4 6">
    <location>
        <begin position="115"/>
        <end position="116"/>
    </location>
    <ligand>
        <name>substrate</name>
    </ligand>
</feature>
<evidence type="ECO:0000256" key="7">
    <source>
        <dbReference type="PIRSR" id="PIRSR613078-3"/>
    </source>
</evidence>